<name>A0ABP2I050_9FIRM</name>
<feature type="compositionally biased region" description="Basic residues" evidence="1">
    <location>
        <begin position="38"/>
        <end position="51"/>
    </location>
</feature>
<keyword evidence="3" id="KW-1185">Reference proteome</keyword>
<dbReference type="RefSeq" id="WP_006785141.1">
    <property type="nucleotide sequence ID" value="NZ_ADMN01000091.1"/>
</dbReference>
<dbReference type="Proteomes" id="UP000002938">
    <property type="component" value="Unassembled WGS sequence"/>
</dbReference>
<evidence type="ECO:0000256" key="1">
    <source>
        <dbReference type="SAM" id="MobiDB-lite"/>
    </source>
</evidence>
<dbReference type="GeneID" id="60059653"/>
<evidence type="ECO:0000313" key="2">
    <source>
        <dbReference type="EMBL" id="EFF63308.1"/>
    </source>
</evidence>
<accession>A0ABP2I050</accession>
<feature type="region of interest" description="Disordered" evidence="1">
    <location>
        <begin position="1"/>
        <end position="51"/>
    </location>
</feature>
<protein>
    <submittedName>
        <fullName evidence="2">Uncharacterized protein</fullName>
    </submittedName>
</protein>
<proteinExistence type="predicted"/>
<feature type="compositionally biased region" description="Polar residues" evidence="1">
    <location>
        <begin position="1"/>
        <end position="12"/>
    </location>
</feature>
<reference evidence="2 3" key="1">
    <citation type="journal article" date="2011" name="J. Bacteriol.">
        <title>Draft Genome Sequence of Turicibacter sanguinis PC909, Isolated from Human Feces.</title>
        <authorList>
            <person name="Cuiv P.O."/>
            <person name="Klaassens E.S."/>
            <person name="Durkin A.S."/>
            <person name="Harkins D.M."/>
            <person name="Foster L."/>
            <person name="McCorrison J."/>
            <person name="Torralba M."/>
            <person name="Nelson K.E."/>
            <person name="Morrison M."/>
        </authorList>
    </citation>
    <scope>NUCLEOTIDE SEQUENCE [LARGE SCALE GENOMIC DNA]</scope>
    <source>
        <strain evidence="2 3">PC909</strain>
    </source>
</reference>
<gene>
    <name evidence="2" type="ORF">CUW_2770</name>
</gene>
<evidence type="ECO:0000313" key="3">
    <source>
        <dbReference type="Proteomes" id="UP000002938"/>
    </source>
</evidence>
<comment type="caution">
    <text evidence="2">The sequence shown here is derived from an EMBL/GenBank/DDBJ whole genome shotgun (WGS) entry which is preliminary data.</text>
</comment>
<organism evidence="2 3">
    <name type="scientific">Turicibacter sanguinis PC909</name>
    <dbReference type="NCBI Taxonomy" id="702450"/>
    <lineage>
        <taxon>Bacteria</taxon>
        <taxon>Bacillati</taxon>
        <taxon>Bacillota</taxon>
        <taxon>Erysipelotrichia</taxon>
        <taxon>Erysipelotrichales</taxon>
        <taxon>Turicibacteraceae</taxon>
        <taxon>Turicibacter</taxon>
    </lineage>
</organism>
<dbReference type="EMBL" id="ADMN01000091">
    <property type="protein sequence ID" value="EFF63308.1"/>
    <property type="molecule type" value="Genomic_DNA"/>
</dbReference>
<sequence length="51" mass="5780">MNQSTTKQSIQDLLNKKKQQTANQNNHMIPSREMVKGQKGKSKRRKAGILG</sequence>